<feature type="domain" description="CSC1/OSCA1-like cytosolic" evidence="3">
    <location>
        <begin position="467"/>
        <end position="654"/>
    </location>
</feature>
<feature type="transmembrane region" description="Helical" evidence="2">
    <location>
        <begin position="726"/>
        <end position="749"/>
    </location>
</feature>
<gene>
    <name evidence="4" type="ORF">FDP41_011830</name>
</gene>
<feature type="transmembrane region" description="Helical" evidence="2">
    <location>
        <begin position="860"/>
        <end position="888"/>
    </location>
</feature>
<dbReference type="RefSeq" id="XP_044566682.1">
    <property type="nucleotide sequence ID" value="XM_044702283.1"/>
</dbReference>
<dbReference type="VEuPathDB" id="AmoebaDB:NfTy_022020"/>
<dbReference type="GO" id="GO:0005886">
    <property type="term" value="C:plasma membrane"/>
    <property type="evidence" value="ECO:0007669"/>
    <property type="project" value="TreeGrafter"/>
</dbReference>
<evidence type="ECO:0000313" key="4">
    <source>
        <dbReference type="EMBL" id="KAF0981969.1"/>
    </source>
</evidence>
<comment type="caution">
    <text evidence="4">The sequence shown here is derived from an EMBL/GenBank/DDBJ whole genome shotgun (WGS) entry which is preliminary data.</text>
</comment>
<dbReference type="InterPro" id="IPR027815">
    <property type="entry name" value="CSC1/OSCA1-like_cyt"/>
</dbReference>
<reference evidence="4 5" key="1">
    <citation type="journal article" date="2019" name="Sci. Rep.">
        <title>Nanopore sequencing improves the draft genome of the human pathogenic amoeba Naegleria fowleri.</title>
        <authorList>
            <person name="Liechti N."/>
            <person name="Schurch N."/>
            <person name="Bruggmann R."/>
            <person name="Wittwer M."/>
        </authorList>
    </citation>
    <scope>NUCLEOTIDE SEQUENCE [LARGE SCALE GENOMIC DNA]</scope>
    <source>
        <strain evidence="4 5">ATCC 30894</strain>
    </source>
</reference>
<protein>
    <recommendedName>
        <fullName evidence="3">CSC1/OSCA1-like cytosolic domain-containing protein</fullName>
    </recommendedName>
</protein>
<keyword evidence="5" id="KW-1185">Reference proteome</keyword>
<feature type="transmembrane region" description="Helical" evidence="2">
    <location>
        <begin position="827"/>
        <end position="845"/>
    </location>
</feature>
<feature type="coiled-coil region" evidence="1">
    <location>
        <begin position="517"/>
        <end position="571"/>
    </location>
</feature>
<keyword evidence="2" id="KW-0472">Membrane</keyword>
<dbReference type="AlphaFoldDB" id="A0A6A5C9N3"/>
<dbReference type="PANTHER" id="PTHR13018:SF5">
    <property type="entry name" value="RE44586P"/>
    <property type="match status" value="1"/>
</dbReference>
<feature type="transmembrane region" description="Helical" evidence="2">
    <location>
        <begin position="276"/>
        <end position="296"/>
    </location>
</feature>
<organism evidence="4 5">
    <name type="scientific">Naegleria fowleri</name>
    <name type="common">Brain eating amoeba</name>
    <dbReference type="NCBI Taxonomy" id="5763"/>
    <lineage>
        <taxon>Eukaryota</taxon>
        <taxon>Discoba</taxon>
        <taxon>Heterolobosea</taxon>
        <taxon>Tetramitia</taxon>
        <taxon>Eutetramitia</taxon>
        <taxon>Vahlkampfiidae</taxon>
        <taxon>Naegleria</taxon>
    </lineage>
</organism>
<feature type="transmembrane region" description="Helical" evidence="2">
    <location>
        <begin position="908"/>
        <end position="931"/>
    </location>
</feature>
<dbReference type="Pfam" id="PF14703">
    <property type="entry name" value="PHM7_cyt"/>
    <property type="match status" value="1"/>
</dbReference>
<feature type="transmembrane region" description="Helical" evidence="2">
    <location>
        <begin position="800"/>
        <end position="820"/>
    </location>
</feature>
<feature type="transmembrane region" description="Helical" evidence="2">
    <location>
        <begin position="414"/>
        <end position="437"/>
    </location>
</feature>
<dbReference type="OrthoDB" id="2150324at2759"/>
<keyword evidence="2" id="KW-0812">Transmembrane</keyword>
<name>A0A6A5C9N3_NAEFO</name>
<dbReference type="VEuPathDB" id="AmoebaDB:FDP41_011830"/>
<dbReference type="VEuPathDB" id="AmoebaDB:NF0049860"/>
<dbReference type="GeneID" id="68119045"/>
<dbReference type="EMBL" id="VFQX01000012">
    <property type="protein sequence ID" value="KAF0981969.1"/>
    <property type="molecule type" value="Genomic_DNA"/>
</dbReference>
<keyword evidence="2" id="KW-1133">Transmembrane helix</keyword>
<dbReference type="InterPro" id="IPR045122">
    <property type="entry name" value="Csc1-like"/>
</dbReference>
<feature type="transmembrane region" description="Helical" evidence="2">
    <location>
        <begin position="761"/>
        <end position="788"/>
    </location>
</feature>
<evidence type="ECO:0000313" key="5">
    <source>
        <dbReference type="Proteomes" id="UP000444721"/>
    </source>
</evidence>
<proteinExistence type="predicted"/>
<dbReference type="PANTHER" id="PTHR13018">
    <property type="entry name" value="PROBABLE MEMBRANE PROTEIN DUF221-RELATED"/>
    <property type="match status" value="1"/>
</dbReference>
<feature type="transmembrane region" description="Helical" evidence="2">
    <location>
        <begin position="667"/>
        <end position="690"/>
    </location>
</feature>
<dbReference type="GO" id="GO:0005227">
    <property type="term" value="F:calcium-activated cation channel activity"/>
    <property type="evidence" value="ECO:0007669"/>
    <property type="project" value="InterPro"/>
</dbReference>
<evidence type="ECO:0000256" key="2">
    <source>
        <dbReference type="SAM" id="Phobius"/>
    </source>
</evidence>
<keyword evidence="1" id="KW-0175">Coiled coil</keyword>
<sequence>MDFSFSNVTWMIQTTNLYNLTQSGTSDFVKRLFTNKNHRSYNISDIRPLYQLPSYCYTGIITQISQCSNFKLEIDRDYSPYVRNYIYPMWYQPRLKFKNESRLSYSMEKMAKAFQVGYYFAPIFPISSRNDSFLKSSLNGEYLNNLWTSSSYNTTQKLVQFSYLSGYQFSGSYLFSYLHHVFNTKNFRTYFNSDNSENILQFYDLSIAGKPDRYYRLGFALASPKQDLNDFIYAEHSGTELNSTALESQFQCTFVLANQILYPEPTWKFSVTGPHIYLSIGLTVIISLWVMLIICGNSKLFEADGKDNMPRIFDRIPTTPKSNSFIHKRLAFAYDIVKNYFLTNDNDLSKEIGSEPYYYFWFYRYIFIFLAICGFFNIGILIPIFATTPNDLSFMDFSQFTAASLTVGRNNHHVFFLFIIASNFLVGLLSLLLVTALKYESRMYMIDEKINSEKLTTTTIRHFGSLYTILVKNIPKEILSNDAFGNMFNELILNGKYKGDEWKNYYTTHVAIDLNRISEITQRLHKLEKKLLKMGNENQPKGFLSHFSPSKQVMLEEKSKLEKQLAFIKRQFYLNEEKTQENNSIELNSDWEIKGTGYGFVTFFSLDDAHAVLTEFTTKQSFWTRFLEFVVPFYSPSGVQLRRAPNPDDVIFSNFVIGTRERTLRMFVSSVGLLFAIIVVFAILGVGSVIQWLKQEFVATIDVASSVKDTSLSDLFRFLVDLLMEIPGLFVELLKMMVVALSTFVRYYSKAHQSIFIAGKVMFFIISSLIVFPVFTKYVFTNIIIIFSDYTSLYPQFDNLSMYGNLFGTDTISLLLILCFITKSLEYGILLIGSLASLVFTGKIMRPPFDYESSYGFKSAILIIIVLYGGINPFIYIVGLFFFLLSYFLERFFIMFLFQRGRQSNGDLLSHVASNIVNYFSLLPLTFIVFFPFVIKYYKDDSSEKLSLPPYVLFSLSLCSCVILVILSRVMMKYFQYKASTVYLKKFEETRQSGVFEHKAEKILSVEPNSLEYQIAKHTTTLKNVFNKKAKKNQIEPTTLNSVKVKEVMRPIMTEMLNFGKVESLENNDIVNHVHKSHLMDLYRHPYFIREAERLKKKMVNAARAVFFIQNNQPNATGSSSVNNKPFHVLLQ</sequence>
<evidence type="ECO:0000259" key="3">
    <source>
        <dbReference type="Pfam" id="PF14703"/>
    </source>
</evidence>
<evidence type="ECO:0000256" key="1">
    <source>
        <dbReference type="SAM" id="Coils"/>
    </source>
</evidence>
<feature type="transmembrane region" description="Helical" evidence="2">
    <location>
        <begin position="365"/>
        <end position="386"/>
    </location>
</feature>
<accession>A0A6A5C9N3</accession>
<feature type="transmembrane region" description="Helical" evidence="2">
    <location>
        <begin position="951"/>
        <end position="970"/>
    </location>
</feature>
<dbReference type="Proteomes" id="UP000444721">
    <property type="component" value="Unassembled WGS sequence"/>
</dbReference>